<dbReference type="AlphaFoldDB" id="A0A8J8MNJ5"/>
<comment type="function">
    <text evidence="5">May play the central regulatory role in sporulation. It may be an element of the effector pathway responsible for the activation of sporulation genes in response to nutritional stress. Spo0A may act in concert with spo0H (a sigma factor) to control the expression of some genes that are critical to the sporulation process.</text>
</comment>
<dbReference type="GO" id="GO:0043565">
    <property type="term" value="F:sequence-specific DNA binding"/>
    <property type="evidence" value="ECO:0007669"/>
    <property type="project" value="InterPro"/>
</dbReference>
<dbReference type="GO" id="GO:0000160">
    <property type="term" value="P:phosphorelay signal transduction system"/>
    <property type="evidence" value="ECO:0007669"/>
    <property type="project" value="InterPro"/>
</dbReference>
<dbReference type="EMBL" id="CP058649">
    <property type="protein sequence ID" value="QUI24774.1"/>
    <property type="molecule type" value="Genomic_DNA"/>
</dbReference>
<proteinExistence type="predicted"/>
<feature type="domain" description="Response regulatory" evidence="8">
    <location>
        <begin position="18"/>
        <end position="136"/>
    </location>
</feature>
<evidence type="ECO:0000313" key="9">
    <source>
        <dbReference type="EMBL" id="QUI24774.1"/>
    </source>
</evidence>
<sequence>MNYKSERMGRLIEMGNIRILIVDDEELICRNVCSKIKRLNNPCNYITYVAGSVNEAMIKYRDIKPDVVITDICMPEGSGLILAEKIRKMDKYVILFVLSGFDDFSYVRKAFLLGVNDYLLKPLYLSELDQKLSNQLKKQQDISKKNRNTENGKSLLSIIDQYIEENMSRTISMQEAANKVNLSYHYFSKMFKENAGLSFTKYVNERKMMIAKELVTDPTIRINEIAYKLGFKESNHFSRAFKKTYGLYPTVFREKHLDDTDGWHHS</sequence>
<dbReference type="Proteomes" id="UP000683246">
    <property type="component" value="Chromosome"/>
</dbReference>
<keyword evidence="2" id="KW-0805">Transcription regulation</keyword>
<gene>
    <name evidence="9" type="ORF">HZI73_21805</name>
</gene>
<dbReference type="PROSITE" id="PS01124">
    <property type="entry name" value="HTH_ARAC_FAMILY_2"/>
    <property type="match status" value="1"/>
</dbReference>
<dbReference type="Gene3D" id="1.10.10.60">
    <property type="entry name" value="Homeodomain-like"/>
    <property type="match status" value="2"/>
</dbReference>
<dbReference type="SMART" id="SM00342">
    <property type="entry name" value="HTH_ARAC"/>
    <property type="match status" value="1"/>
</dbReference>
<dbReference type="InterPro" id="IPR009057">
    <property type="entry name" value="Homeodomain-like_sf"/>
</dbReference>
<dbReference type="InterPro" id="IPR020449">
    <property type="entry name" value="Tscrpt_reg_AraC-type_HTH"/>
</dbReference>
<feature type="domain" description="HTH araC/xylS-type" evidence="7">
    <location>
        <begin position="157"/>
        <end position="255"/>
    </location>
</feature>
<keyword evidence="3" id="KW-0238">DNA-binding</keyword>
<evidence type="ECO:0000313" key="10">
    <source>
        <dbReference type="Proteomes" id="UP000683246"/>
    </source>
</evidence>
<reference evidence="9" key="1">
    <citation type="submission" date="2020-07" db="EMBL/GenBank/DDBJ databases">
        <title>Vallitalea pronyensis genome.</title>
        <authorList>
            <person name="Postec A."/>
        </authorList>
    </citation>
    <scope>NUCLEOTIDE SEQUENCE</scope>
    <source>
        <strain evidence="9">FatNI3</strain>
    </source>
</reference>
<keyword evidence="4" id="KW-0804">Transcription</keyword>
<dbReference type="PANTHER" id="PTHR43280:SF10">
    <property type="entry name" value="REGULATORY PROTEIN POCR"/>
    <property type="match status" value="1"/>
</dbReference>
<evidence type="ECO:0000256" key="1">
    <source>
        <dbReference type="ARBA" id="ARBA00018672"/>
    </source>
</evidence>
<keyword evidence="6" id="KW-0597">Phosphoprotein</keyword>
<dbReference type="InterPro" id="IPR018060">
    <property type="entry name" value="HTH_AraC"/>
</dbReference>
<evidence type="ECO:0000259" key="8">
    <source>
        <dbReference type="PROSITE" id="PS50110"/>
    </source>
</evidence>
<dbReference type="PROSITE" id="PS50110">
    <property type="entry name" value="RESPONSE_REGULATORY"/>
    <property type="match status" value="1"/>
</dbReference>
<organism evidence="9 10">
    <name type="scientific">Vallitalea pronyensis</name>
    <dbReference type="NCBI Taxonomy" id="1348613"/>
    <lineage>
        <taxon>Bacteria</taxon>
        <taxon>Bacillati</taxon>
        <taxon>Bacillota</taxon>
        <taxon>Clostridia</taxon>
        <taxon>Lachnospirales</taxon>
        <taxon>Vallitaleaceae</taxon>
        <taxon>Vallitalea</taxon>
    </lineage>
</organism>
<dbReference type="CDD" id="cd17536">
    <property type="entry name" value="REC_YesN-like"/>
    <property type="match status" value="1"/>
</dbReference>
<protein>
    <recommendedName>
        <fullName evidence="1">Stage 0 sporulation protein A homolog</fullName>
    </recommendedName>
</protein>
<dbReference type="Pfam" id="PF00072">
    <property type="entry name" value="Response_reg"/>
    <property type="match status" value="1"/>
</dbReference>
<dbReference type="PANTHER" id="PTHR43280">
    <property type="entry name" value="ARAC-FAMILY TRANSCRIPTIONAL REGULATOR"/>
    <property type="match status" value="1"/>
</dbReference>
<dbReference type="SUPFAM" id="SSF52172">
    <property type="entry name" value="CheY-like"/>
    <property type="match status" value="1"/>
</dbReference>
<evidence type="ECO:0000256" key="4">
    <source>
        <dbReference type="ARBA" id="ARBA00023163"/>
    </source>
</evidence>
<name>A0A8J8MNJ5_9FIRM</name>
<keyword evidence="10" id="KW-1185">Reference proteome</keyword>
<dbReference type="PRINTS" id="PR00032">
    <property type="entry name" value="HTHARAC"/>
</dbReference>
<dbReference type="InterPro" id="IPR011006">
    <property type="entry name" value="CheY-like_superfamily"/>
</dbReference>
<dbReference type="RefSeq" id="WP_212695470.1">
    <property type="nucleotide sequence ID" value="NZ_CP058649.1"/>
</dbReference>
<dbReference type="Pfam" id="PF12833">
    <property type="entry name" value="HTH_18"/>
    <property type="match status" value="1"/>
</dbReference>
<dbReference type="Gene3D" id="3.40.50.2300">
    <property type="match status" value="1"/>
</dbReference>
<evidence type="ECO:0000259" key="7">
    <source>
        <dbReference type="PROSITE" id="PS01124"/>
    </source>
</evidence>
<dbReference type="InterPro" id="IPR001789">
    <property type="entry name" value="Sig_transdc_resp-reg_receiver"/>
</dbReference>
<evidence type="ECO:0000256" key="6">
    <source>
        <dbReference type="PROSITE-ProRule" id="PRU00169"/>
    </source>
</evidence>
<dbReference type="SUPFAM" id="SSF46689">
    <property type="entry name" value="Homeodomain-like"/>
    <property type="match status" value="2"/>
</dbReference>
<dbReference type="KEGG" id="vpy:HZI73_21805"/>
<dbReference type="GO" id="GO:0003700">
    <property type="term" value="F:DNA-binding transcription factor activity"/>
    <property type="evidence" value="ECO:0007669"/>
    <property type="project" value="InterPro"/>
</dbReference>
<dbReference type="SMART" id="SM00448">
    <property type="entry name" value="REC"/>
    <property type="match status" value="1"/>
</dbReference>
<evidence type="ECO:0000256" key="3">
    <source>
        <dbReference type="ARBA" id="ARBA00023125"/>
    </source>
</evidence>
<evidence type="ECO:0000256" key="5">
    <source>
        <dbReference type="ARBA" id="ARBA00024867"/>
    </source>
</evidence>
<accession>A0A8J8MNJ5</accession>
<evidence type="ECO:0000256" key="2">
    <source>
        <dbReference type="ARBA" id="ARBA00023015"/>
    </source>
</evidence>
<feature type="modified residue" description="4-aspartylphosphate" evidence="6">
    <location>
        <position position="71"/>
    </location>
</feature>